<evidence type="ECO:0000313" key="1">
    <source>
        <dbReference type="EMBL" id="KAK2168908.1"/>
    </source>
</evidence>
<protein>
    <submittedName>
        <fullName evidence="1">Uncharacterized protein</fullName>
    </submittedName>
</protein>
<name>A0AAD9NHM5_9ANNE</name>
<reference evidence="1" key="1">
    <citation type="journal article" date="2023" name="Mol. Biol. Evol.">
        <title>Third-Generation Sequencing Reveals the Adaptive Role of the Epigenome in Three Deep-Sea Polychaetes.</title>
        <authorList>
            <person name="Perez M."/>
            <person name="Aroh O."/>
            <person name="Sun Y."/>
            <person name="Lan Y."/>
            <person name="Juniper S.K."/>
            <person name="Young C.R."/>
            <person name="Angers B."/>
            <person name="Qian P.Y."/>
        </authorList>
    </citation>
    <scope>NUCLEOTIDE SEQUENCE</scope>
    <source>
        <strain evidence="1">P08H-3</strain>
    </source>
</reference>
<sequence length="11" mass="1294">MFLCQLPLLCI</sequence>
<keyword evidence="2" id="KW-1185">Reference proteome</keyword>
<comment type="caution">
    <text evidence="1">The sequence shown here is derived from an EMBL/GenBank/DDBJ whole genome shotgun (WGS) entry which is preliminary data.</text>
</comment>
<organism evidence="1 2">
    <name type="scientific">Paralvinella palmiformis</name>
    <dbReference type="NCBI Taxonomy" id="53620"/>
    <lineage>
        <taxon>Eukaryota</taxon>
        <taxon>Metazoa</taxon>
        <taxon>Spiralia</taxon>
        <taxon>Lophotrochozoa</taxon>
        <taxon>Annelida</taxon>
        <taxon>Polychaeta</taxon>
        <taxon>Sedentaria</taxon>
        <taxon>Canalipalpata</taxon>
        <taxon>Terebellida</taxon>
        <taxon>Terebelliformia</taxon>
        <taxon>Alvinellidae</taxon>
        <taxon>Paralvinella</taxon>
    </lineage>
</organism>
<evidence type="ECO:0000313" key="2">
    <source>
        <dbReference type="Proteomes" id="UP001208570"/>
    </source>
</evidence>
<proteinExistence type="predicted"/>
<gene>
    <name evidence="1" type="ORF">LSH36_13g08054</name>
</gene>
<accession>A0AAD9NHM5</accession>
<dbReference type="Proteomes" id="UP001208570">
    <property type="component" value="Unassembled WGS sequence"/>
</dbReference>
<dbReference type="EMBL" id="JAODUP010000013">
    <property type="protein sequence ID" value="KAK2168908.1"/>
    <property type="molecule type" value="Genomic_DNA"/>
</dbReference>